<feature type="non-terminal residue" evidence="7">
    <location>
        <position position="138"/>
    </location>
</feature>
<keyword evidence="2 5" id="KW-0812">Transmembrane</keyword>
<protein>
    <recommendedName>
        <fullName evidence="6">Amino acid transporter transmembrane domain-containing protein</fullName>
    </recommendedName>
</protein>
<feature type="transmembrane region" description="Helical" evidence="5">
    <location>
        <begin position="66"/>
        <end position="82"/>
    </location>
</feature>
<evidence type="ECO:0000256" key="1">
    <source>
        <dbReference type="ARBA" id="ARBA00004370"/>
    </source>
</evidence>
<organism evidence="7">
    <name type="scientific">Arion vulgaris</name>
    <dbReference type="NCBI Taxonomy" id="1028688"/>
    <lineage>
        <taxon>Eukaryota</taxon>
        <taxon>Metazoa</taxon>
        <taxon>Spiralia</taxon>
        <taxon>Lophotrochozoa</taxon>
        <taxon>Mollusca</taxon>
        <taxon>Gastropoda</taxon>
        <taxon>Heterobranchia</taxon>
        <taxon>Euthyneura</taxon>
        <taxon>Panpulmonata</taxon>
        <taxon>Eupulmonata</taxon>
        <taxon>Stylommatophora</taxon>
        <taxon>Helicina</taxon>
        <taxon>Arionoidea</taxon>
        <taxon>Arionidae</taxon>
        <taxon>Arion</taxon>
    </lineage>
</organism>
<evidence type="ECO:0000256" key="3">
    <source>
        <dbReference type="ARBA" id="ARBA00022989"/>
    </source>
</evidence>
<dbReference type="EMBL" id="HACG01014287">
    <property type="protein sequence ID" value="CEK61152.1"/>
    <property type="molecule type" value="Transcribed_RNA"/>
</dbReference>
<evidence type="ECO:0000259" key="6">
    <source>
        <dbReference type="Pfam" id="PF01490"/>
    </source>
</evidence>
<sequence>YPVIELTEIYLFGQGSICGSKKVSDDDGWDRNSDDKLALLPKKATVVPRPMVVTVSDEVSAWKRNLLRLFLVIFAAGIAVLMRDLFAYVSAFIGAIGSSLLAYILPCLFHLRLRWHKLGYGVRAKDVIIIVFGIVASI</sequence>
<proteinExistence type="predicted"/>
<name>A0A0B6YYE8_9EUPU</name>
<accession>A0A0B6YYE8</accession>
<evidence type="ECO:0000256" key="2">
    <source>
        <dbReference type="ARBA" id="ARBA00022692"/>
    </source>
</evidence>
<evidence type="ECO:0000256" key="5">
    <source>
        <dbReference type="SAM" id="Phobius"/>
    </source>
</evidence>
<feature type="transmembrane region" description="Helical" evidence="5">
    <location>
        <begin position="88"/>
        <end position="109"/>
    </location>
</feature>
<gene>
    <name evidence="7" type="primary">ORF41461</name>
</gene>
<dbReference type="InterPro" id="IPR013057">
    <property type="entry name" value="AA_transpt_TM"/>
</dbReference>
<feature type="domain" description="Amino acid transporter transmembrane" evidence="6">
    <location>
        <begin position="56"/>
        <end position="137"/>
    </location>
</feature>
<comment type="subcellular location">
    <subcellularLocation>
        <location evidence="1">Membrane</location>
    </subcellularLocation>
</comment>
<dbReference type="Pfam" id="PF01490">
    <property type="entry name" value="Aa_trans"/>
    <property type="match status" value="1"/>
</dbReference>
<reference evidence="7" key="1">
    <citation type="submission" date="2014-12" db="EMBL/GenBank/DDBJ databases">
        <title>Insight into the proteome of Arion vulgaris.</title>
        <authorList>
            <person name="Aradska J."/>
            <person name="Bulat T."/>
            <person name="Smidak R."/>
            <person name="Sarate P."/>
            <person name="Gangsoo J."/>
            <person name="Sialana F."/>
            <person name="Bilban M."/>
            <person name="Lubec G."/>
        </authorList>
    </citation>
    <scope>NUCLEOTIDE SEQUENCE</scope>
    <source>
        <tissue evidence="7">Skin</tissue>
    </source>
</reference>
<evidence type="ECO:0000256" key="4">
    <source>
        <dbReference type="ARBA" id="ARBA00023136"/>
    </source>
</evidence>
<keyword evidence="3 5" id="KW-1133">Transmembrane helix</keyword>
<dbReference type="GO" id="GO:0016020">
    <property type="term" value="C:membrane"/>
    <property type="evidence" value="ECO:0007669"/>
    <property type="project" value="UniProtKB-SubCell"/>
</dbReference>
<dbReference type="AlphaFoldDB" id="A0A0B6YYE8"/>
<feature type="non-terminal residue" evidence="7">
    <location>
        <position position="1"/>
    </location>
</feature>
<evidence type="ECO:0000313" key="7">
    <source>
        <dbReference type="EMBL" id="CEK61152.1"/>
    </source>
</evidence>
<keyword evidence="4 5" id="KW-0472">Membrane</keyword>